<dbReference type="EMBL" id="JAFFZE010000023">
    <property type="protein sequence ID" value="MCT2587159.1"/>
    <property type="molecule type" value="Genomic_DNA"/>
</dbReference>
<dbReference type="PANTHER" id="PTHR42734:SF5">
    <property type="entry name" value="IRON TRANSPORT SYSTEM ATP-BINDING PROTEIN HI_0361-RELATED"/>
    <property type="match status" value="1"/>
</dbReference>
<evidence type="ECO:0000256" key="4">
    <source>
        <dbReference type="ARBA" id="ARBA00022840"/>
    </source>
</evidence>
<keyword evidence="2" id="KW-0813">Transport</keyword>
<evidence type="ECO:0000313" key="7">
    <source>
        <dbReference type="Proteomes" id="UP001156441"/>
    </source>
</evidence>
<dbReference type="GO" id="GO:0005524">
    <property type="term" value="F:ATP binding"/>
    <property type="evidence" value="ECO:0007669"/>
    <property type="project" value="UniProtKB-KW"/>
</dbReference>
<evidence type="ECO:0000256" key="3">
    <source>
        <dbReference type="ARBA" id="ARBA00022741"/>
    </source>
</evidence>
<proteinExistence type="inferred from homology"/>
<accession>A0ABT2JH11</accession>
<sequence length="257" mass="28060">MPTTPSRPLLRLSGVDLDYGGVPAVRSVDLTVTGDTFAGVVGPSGSGKTTLLRLLLGTLRPTRGIVHRAAGLTVGYVPQLETINWDFPVTVRECVLVARRQTRLRPWPTRAERTEVGEVLERLGIGAVADRRIRDLSGGQQQRMFLARALLRRPSLLLLDEPTSGLDLATRHEILHMLGELNRQGVSIVLTTHDLNGIATHLPHIVCLRQRVVAEGAPEVVIRPDVLERTFGARLDVLEHYGLRVVVDRGAGLEVAG</sequence>
<protein>
    <submittedName>
        <fullName evidence="6">Metal ABC transporter ATP-binding protein</fullName>
    </submittedName>
</protein>
<dbReference type="InterPro" id="IPR003439">
    <property type="entry name" value="ABC_transporter-like_ATP-bd"/>
</dbReference>
<dbReference type="Proteomes" id="UP001156441">
    <property type="component" value="Unassembled WGS sequence"/>
</dbReference>
<gene>
    <name evidence="6" type="ORF">JT362_28945</name>
</gene>
<dbReference type="InterPro" id="IPR003593">
    <property type="entry name" value="AAA+_ATPase"/>
</dbReference>
<dbReference type="InterPro" id="IPR050153">
    <property type="entry name" value="Metal_Ion_Import_ABC"/>
</dbReference>
<reference evidence="6 7" key="1">
    <citation type="submission" date="2021-02" db="EMBL/GenBank/DDBJ databases">
        <title>Actinophytocola xerophila sp. nov., isolated from soil of cotton cropping field.</title>
        <authorList>
            <person name="Huang R."/>
            <person name="Chen X."/>
            <person name="Ge X."/>
            <person name="Liu W."/>
        </authorList>
    </citation>
    <scope>NUCLEOTIDE SEQUENCE [LARGE SCALE GENOMIC DNA]</scope>
    <source>
        <strain evidence="6 7">S1-96</strain>
    </source>
</reference>
<dbReference type="PROSITE" id="PS00211">
    <property type="entry name" value="ABC_TRANSPORTER_1"/>
    <property type="match status" value="1"/>
</dbReference>
<comment type="similarity">
    <text evidence="1">Belongs to the ABC transporter superfamily.</text>
</comment>
<dbReference type="RefSeq" id="WP_260195045.1">
    <property type="nucleotide sequence ID" value="NZ_JAFFZE010000023.1"/>
</dbReference>
<organism evidence="6 7">
    <name type="scientific">Actinophytocola gossypii</name>
    <dbReference type="NCBI Taxonomy" id="2812003"/>
    <lineage>
        <taxon>Bacteria</taxon>
        <taxon>Bacillati</taxon>
        <taxon>Actinomycetota</taxon>
        <taxon>Actinomycetes</taxon>
        <taxon>Pseudonocardiales</taxon>
        <taxon>Pseudonocardiaceae</taxon>
    </lineage>
</organism>
<evidence type="ECO:0000313" key="6">
    <source>
        <dbReference type="EMBL" id="MCT2587159.1"/>
    </source>
</evidence>
<dbReference type="Gene3D" id="3.40.50.300">
    <property type="entry name" value="P-loop containing nucleotide triphosphate hydrolases"/>
    <property type="match status" value="1"/>
</dbReference>
<keyword evidence="3" id="KW-0547">Nucleotide-binding</keyword>
<name>A0ABT2JH11_9PSEU</name>
<dbReference type="PANTHER" id="PTHR42734">
    <property type="entry name" value="METAL TRANSPORT SYSTEM ATP-BINDING PROTEIN TM_0124-RELATED"/>
    <property type="match status" value="1"/>
</dbReference>
<dbReference type="InterPro" id="IPR027417">
    <property type="entry name" value="P-loop_NTPase"/>
</dbReference>
<evidence type="ECO:0000259" key="5">
    <source>
        <dbReference type="PROSITE" id="PS50893"/>
    </source>
</evidence>
<dbReference type="InterPro" id="IPR017871">
    <property type="entry name" value="ABC_transporter-like_CS"/>
</dbReference>
<feature type="domain" description="ABC transporter" evidence="5">
    <location>
        <begin position="10"/>
        <end position="235"/>
    </location>
</feature>
<keyword evidence="7" id="KW-1185">Reference proteome</keyword>
<dbReference type="SUPFAM" id="SSF52540">
    <property type="entry name" value="P-loop containing nucleoside triphosphate hydrolases"/>
    <property type="match status" value="1"/>
</dbReference>
<evidence type="ECO:0000256" key="1">
    <source>
        <dbReference type="ARBA" id="ARBA00005417"/>
    </source>
</evidence>
<dbReference type="PROSITE" id="PS50893">
    <property type="entry name" value="ABC_TRANSPORTER_2"/>
    <property type="match status" value="1"/>
</dbReference>
<dbReference type="SMART" id="SM00382">
    <property type="entry name" value="AAA"/>
    <property type="match status" value="1"/>
</dbReference>
<comment type="caution">
    <text evidence="6">The sequence shown here is derived from an EMBL/GenBank/DDBJ whole genome shotgun (WGS) entry which is preliminary data.</text>
</comment>
<keyword evidence="4 6" id="KW-0067">ATP-binding</keyword>
<evidence type="ECO:0000256" key="2">
    <source>
        <dbReference type="ARBA" id="ARBA00022448"/>
    </source>
</evidence>
<dbReference type="Pfam" id="PF00005">
    <property type="entry name" value="ABC_tran"/>
    <property type="match status" value="1"/>
</dbReference>